<dbReference type="Pfam" id="PF07727">
    <property type="entry name" value="RVT_2"/>
    <property type="match status" value="2"/>
</dbReference>
<feature type="region of interest" description="Disordered" evidence="3">
    <location>
        <begin position="1340"/>
        <end position="1381"/>
    </location>
</feature>
<feature type="compositionally biased region" description="Low complexity" evidence="3">
    <location>
        <begin position="501"/>
        <end position="513"/>
    </location>
</feature>
<name>A0A6L2KM82_TANCI</name>
<dbReference type="InterPro" id="IPR043502">
    <property type="entry name" value="DNA/RNA_pol_sf"/>
</dbReference>
<dbReference type="SUPFAM" id="SSF56672">
    <property type="entry name" value="DNA/RNA polymerases"/>
    <property type="match status" value="1"/>
</dbReference>
<feature type="coiled-coil region" evidence="2">
    <location>
        <begin position="762"/>
        <end position="796"/>
    </location>
</feature>
<reference evidence="6" key="1">
    <citation type="journal article" date="2019" name="Sci. Rep.">
        <title>Draft genome of Tanacetum cinerariifolium, the natural source of mosquito coil.</title>
        <authorList>
            <person name="Yamashiro T."/>
            <person name="Shiraishi A."/>
            <person name="Satake H."/>
            <person name="Nakayama K."/>
        </authorList>
    </citation>
    <scope>NUCLEOTIDE SEQUENCE</scope>
</reference>
<dbReference type="GO" id="GO:0015074">
    <property type="term" value="P:DNA integration"/>
    <property type="evidence" value="ECO:0007669"/>
    <property type="project" value="InterPro"/>
</dbReference>
<protein>
    <recommendedName>
        <fullName evidence="7">CCHC-type domain-containing protein</fullName>
    </recommendedName>
</protein>
<dbReference type="InterPro" id="IPR012337">
    <property type="entry name" value="RNaseH-like_sf"/>
</dbReference>
<evidence type="ECO:0000256" key="2">
    <source>
        <dbReference type="SAM" id="Coils"/>
    </source>
</evidence>
<dbReference type="GO" id="GO:0003676">
    <property type="term" value="F:nucleic acid binding"/>
    <property type="evidence" value="ECO:0007669"/>
    <property type="project" value="InterPro"/>
</dbReference>
<feature type="region of interest" description="Disordered" evidence="3">
    <location>
        <begin position="501"/>
        <end position="533"/>
    </location>
</feature>
<dbReference type="InterPro" id="IPR001584">
    <property type="entry name" value="Integrase_cat-core"/>
</dbReference>
<evidence type="ECO:0000256" key="1">
    <source>
        <dbReference type="PROSITE-ProRule" id="PRU00047"/>
    </source>
</evidence>
<gene>
    <name evidence="6" type="ORF">Tci_021845</name>
</gene>
<organism evidence="6">
    <name type="scientific">Tanacetum cinerariifolium</name>
    <name type="common">Dalmatian daisy</name>
    <name type="synonym">Chrysanthemum cinerariifolium</name>
    <dbReference type="NCBI Taxonomy" id="118510"/>
    <lineage>
        <taxon>Eukaryota</taxon>
        <taxon>Viridiplantae</taxon>
        <taxon>Streptophyta</taxon>
        <taxon>Embryophyta</taxon>
        <taxon>Tracheophyta</taxon>
        <taxon>Spermatophyta</taxon>
        <taxon>Magnoliopsida</taxon>
        <taxon>eudicotyledons</taxon>
        <taxon>Gunneridae</taxon>
        <taxon>Pentapetalae</taxon>
        <taxon>asterids</taxon>
        <taxon>campanulids</taxon>
        <taxon>Asterales</taxon>
        <taxon>Asteraceae</taxon>
        <taxon>Asteroideae</taxon>
        <taxon>Anthemideae</taxon>
        <taxon>Anthemidinae</taxon>
        <taxon>Tanacetum</taxon>
    </lineage>
</organism>
<feature type="compositionally biased region" description="Basic and acidic residues" evidence="3">
    <location>
        <begin position="7"/>
        <end position="21"/>
    </location>
</feature>
<sequence>MGNIKKSVTERTRHQRQYERRVNKRHMQMQDSKIDTGKAVANGLVVMESNEKESEAQDDSSRSGNDTDADDTNIRPIYDEKPMAEVQLTDECNIFAIRQQHTEQPKIINEDTKVMTSMIELESLFGPLFDEYFSRENQVVSTSSAVTTADASDKRHQQSDLTSSASTLATTTSNTLHNAIMKAGDKDRLPMLAPDNYVQWKSRIKRYIDTKPNHELIHYCVKNPPYKYTWADKVVPVSEGSPETTTKTYMENYKNVSQDIRDQLNVEAEAVQIILTGIDNDIYFTVDACPNACEMWKAIKRLKQGESINVQDLETNLYWEFEKFTPRDSESLESYYSRFYKMMNELVRNQCDVTNHQVNVQFLLQLQPEWQWFVTLVKQSQELKTVSYHKLYDILKQHPNEVNELKAERIARTANPLTLVAQQQPVYHPQNHSTHYTSNSSTILQQAAIKNKGKAIVNSPLPIYDQEPSMVAEDDEMSKDKEVDKLMALISLSFKKIYKPTNNNLRTSSNTSRANKDNSPRINTGAGYDNQRLGNVNGARETIGTTVVQKSGILCYNCKEFRHVARECQKPKRAKDAAYHREKMLLCKQEEAGIQLNAEQADWRDDTDDESEDQELEAHYMYMAQIQEVSPYAADSGPIFDSEPLQKVSNNDNYNVFAIECEHPEQSKSVHDTYSIEQAEHNVIIDSLDMSYDREQINQNDDDDDLDNERELLASLIEKLKCENDDSKNRNKFLETSNKVEIDCAKAKGDLISYKMESQKSFNKYTQQINDLNQTISEIKNELSAHQQTISILSQAKEAQIKLYKTREDKDLDKVIALENKVKVLDNIVYKTSQSVQTMNMLNSKCKTSFAKPEFLKKAQRANPRLYDIGCYNDNLALILASESDEDLKAQLQDKGIAISELKKLIEKLKGKYVDTKFEKSSVIRQPNAFKSQRPSILGKPTIFLDSLERKDFSKSKSVTKNNVSNDFSKPVTAHILPLNKKSVLKNMNVLAPGMYKLHTEPQLKCNPMEDRVMLNNSQGKKQEVEDHRRNVKFSKNKTSVTTCNDSLNAKISNVNFVYATCGKCVLNAKHDMCVLQSRNDVNSRTKMPIVVPVSTREPKRIIKQSVAKPLRKTVASESNQKPRNTTRKLYENLVEIILFIVDSGCSKHMTRNLKLLINFVEKFLGLNHNLFFVGQLCDADLEVAFRKSTCYIHDLKGNDLLTGKAKRKSFQTKTTPSSKRRLQLLHMDLYGPMRVASINGKKYVLVIVDDYSRYTWTHFLRSKDETPKVLIDFLRLVQRGVHAQSRAYIVFNKRTRVIVETIHVNVDELPQMASDHISSDPVPPCPMTALEHDSLSPELLNGSSQGMSKSSPITTVDAPNQRQQQNTTPLHNQTTPEPTCQVPTQALTVASTENINQAEMVKENAPVENDKFINIFYTPIQDRGETSSRHVDSSNMHTFYQQHPFEHRWTKDHPLEQVIGNPSQSVRTRRQLESDGEMYMFALTEEIHQFNRLDVWELVDRALCKNVINMKWLWKNKRDEENTVIRNKSRIVAKGYAQKEGVDFEESFAQVARLEVVRLFIAYAAHKSFTVYQMDVKTAFLYGSLKALYGLKQAPRAWYDELSTFLVSKGFSKGSIDQTLFITKHRGDILLVQIYVDDIIFGSTNPKLSNQFEKLMHSKFEISMIGELKFFLGIQIHQSLHGIFINQAKYAQEILIKHGMTSCDSVGTPIATKHLDTDLSGTPVDQTKYRSMVGVLMYLTASRPDIVHATCYCDRYQAKPTEKHLNVVKRIFRYLKDTIHMGL</sequence>
<dbReference type="InterPro" id="IPR001878">
    <property type="entry name" value="Znf_CCHC"/>
</dbReference>
<dbReference type="Pfam" id="PF14223">
    <property type="entry name" value="Retrotran_gag_2"/>
    <property type="match status" value="1"/>
</dbReference>
<dbReference type="Gene3D" id="3.30.420.10">
    <property type="entry name" value="Ribonuclease H-like superfamily/Ribonuclease H"/>
    <property type="match status" value="1"/>
</dbReference>
<feature type="region of interest" description="Disordered" evidence="3">
    <location>
        <begin position="145"/>
        <end position="166"/>
    </location>
</feature>
<dbReference type="InterPro" id="IPR036397">
    <property type="entry name" value="RNaseH_sf"/>
</dbReference>
<dbReference type="SMART" id="SM00343">
    <property type="entry name" value="ZnF_C2HC"/>
    <property type="match status" value="1"/>
</dbReference>
<evidence type="ECO:0000259" key="5">
    <source>
        <dbReference type="PROSITE" id="PS50994"/>
    </source>
</evidence>
<feature type="region of interest" description="Disordered" evidence="3">
    <location>
        <begin position="1"/>
        <end position="79"/>
    </location>
</feature>
<dbReference type="PROSITE" id="PS50994">
    <property type="entry name" value="INTEGRASE"/>
    <property type="match status" value="1"/>
</dbReference>
<keyword evidence="1" id="KW-0479">Metal-binding</keyword>
<feature type="coiled-coil region" evidence="2">
    <location>
        <begin position="706"/>
        <end position="737"/>
    </location>
</feature>
<accession>A0A6L2KM82</accession>
<evidence type="ECO:0000259" key="4">
    <source>
        <dbReference type="PROSITE" id="PS50158"/>
    </source>
</evidence>
<dbReference type="PANTHER" id="PTHR11439:SF509">
    <property type="entry name" value="RNA-DIRECTED DNA POLYMERASE"/>
    <property type="match status" value="1"/>
</dbReference>
<dbReference type="GO" id="GO:0008270">
    <property type="term" value="F:zinc ion binding"/>
    <property type="evidence" value="ECO:0007669"/>
    <property type="project" value="UniProtKB-KW"/>
</dbReference>
<dbReference type="PROSITE" id="PS50158">
    <property type="entry name" value="ZF_CCHC"/>
    <property type="match status" value="1"/>
</dbReference>
<keyword evidence="1" id="KW-0862">Zinc</keyword>
<feature type="domain" description="Integrase catalytic" evidence="5">
    <location>
        <begin position="1213"/>
        <end position="1387"/>
    </location>
</feature>
<keyword evidence="1" id="KW-0863">Zinc-finger</keyword>
<feature type="domain" description="CCHC-type" evidence="4">
    <location>
        <begin position="555"/>
        <end position="570"/>
    </location>
</feature>
<dbReference type="PANTHER" id="PTHR11439">
    <property type="entry name" value="GAG-POL-RELATED RETROTRANSPOSON"/>
    <property type="match status" value="1"/>
</dbReference>
<feature type="compositionally biased region" description="Basic and acidic residues" evidence="3">
    <location>
        <begin position="49"/>
        <end position="61"/>
    </location>
</feature>
<proteinExistence type="predicted"/>
<dbReference type="InterPro" id="IPR013103">
    <property type="entry name" value="RVT_2"/>
</dbReference>
<dbReference type="EMBL" id="BKCJ010002628">
    <property type="protein sequence ID" value="GEU49867.1"/>
    <property type="molecule type" value="Genomic_DNA"/>
</dbReference>
<feature type="compositionally biased region" description="Polar residues" evidence="3">
    <location>
        <begin position="1342"/>
        <end position="1381"/>
    </location>
</feature>
<evidence type="ECO:0000313" key="6">
    <source>
        <dbReference type="EMBL" id="GEU49867.1"/>
    </source>
</evidence>
<comment type="caution">
    <text evidence="6">The sequence shown here is derived from an EMBL/GenBank/DDBJ whole genome shotgun (WGS) entry which is preliminary data.</text>
</comment>
<evidence type="ECO:0008006" key="7">
    <source>
        <dbReference type="Google" id="ProtNLM"/>
    </source>
</evidence>
<evidence type="ECO:0000256" key="3">
    <source>
        <dbReference type="SAM" id="MobiDB-lite"/>
    </source>
</evidence>
<dbReference type="SUPFAM" id="SSF53098">
    <property type="entry name" value="Ribonuclease H-like"/>
    <property type="match status" value="1"/>
</dbReference>
<keyword evidence="2" id="KW-0175">Coiled coil</keyword>